<dbReference type="EMBL" id="LCAG01000001">
    <property type="protein sequence ID" value="KKR88106.1"/>
    <property type="molecule type" value="Genomic_DNA"/>
</dbReference>
<feature type="domain" description="Nucleotidyl transferase" evidence="1">
    <location>
        <begin position="14"/>
        <end position="291"/>
    </location>
</feature>
<dbReference type="PANTHER" id="PTHR46390:SF1">
    <property type="entry name" value="MANNOSE-1-PHOSPHATE GUANYLYLTRANSFERASE"/>
    <property type="match status" value="1"/>
</dbReference>
<dbReference type="InterPro" id="IPR054566">
    <property type="entry name" value="ManC/GMP-like_b-helix"/>
</dbReference>
<dbReference type="SUPFAM" id="SSF53448">
    <property type="entry name" value="Nucleotide-diphospho-sugar transferases"/>
    <property type="match status" value="1"/>
</dbReference>
<dbReference type="Pfam" id="PF22640">
    <property type="entry name" value="ManC_GMP_beta-helix"/>
    <property type="match status" value="1"/>
</dbReference>
<gene>
    <name evidence="3" type="ORF">UU34_C0001G0103</name>
</gene>
<accession>A0A0G0UKR9</accession>
<dbReference type="GO" id="GO:0016853">
    <property type="term" value="F:isomerase activity"/>
    <property type="evidence" value="ECO:0007669"/>
    <property type="project" value="UniProtKB-KW"/>
</dbReference>
<evidence type="ECO:0000259" key="1">
    <source>
        <dbReference type="Pfam" id="PF00483"/>
    </source>
</evidence>
<protein>
    <submittedName>
        <fullName evidence="3">Mannose-1-phosphate guanylyltransferase (GDP), mannose-6-phosphate isomerase, type 2</fullName>
    </submittedName>
</protein>
<evidence type="ECO:0000259" key="2">
    <source>
        <dbReference type="Pfam" id="PF22640"/>
    </source>
</evidence>
<sequence length="367" mass="41637">MSKQTQDLKIALFCGGSGTRMWPMSRRDLPKQFQPLIGGQSTFEMMVKRLTSKFPASNIYPVTTRDNVQWIVKLAPEIPLENIIIEPQMRDTAAAIGLSAAVLDKKFHNPNVLGVWSDHVVRNEKEFIKAIELANETAHELDKIVEIGVRPTFPSIALGYLKVGKMLKKTDGLAIFEFVSQIEKPNFQDAKKFAASWEYLWHIGYAVWSTNKMLSLFEKHFKNGFASLVKIQRAWGSENQEKILREEYEKIPKNSIDFAINSHLTDSNQVVISADLGWRDVGTWNELKDEMSARPNDNIIQGDVLNLDVTDCLIYSNKDKKVIAAIGLEGLIVVDTEDALLICPKDRTQDVKKVIEELKAKKKDQYL</sequence>
<dbReference type="InterPro" id="IPR029044">
    <property type="entry name" value="Nucleotide-diphossugar_trans"/>
</dbReference>
<dbReference type="Gene3D" id="3.90.550.10">
    <property type="entry name" value="Spore Coat Polysaccharide Biosynthesis Protein SpsA, Chain A"/>
    <property type="match status" value="1"/>
</dbReference>
<dbReference type="GO" id="GO:0004475">
    <property type="term" value="F:mannose-1-phosphate guanylyltransferase (GTP) activity"/>
    <property type="evidence" value="ECO:0007669"/>
    <property type="project" value="TreeGrafter"/>
</dbReference>
<keyword evidence="3" id="KW-0808">Transferase</keyword>
<dbReference type="SUPFAM" id="SSF159283">
    <property type="entry name" value="Guanosine diphospho-D-mannose pyrophosphorylase/mannose-6-phosphate isomerase linker domain"/>
    <property type="match status" value="1"/>
</dbReference>
<dbReference type="Pfam" id="PF00483">
    <property type="entry name" value="NTP_transferase"/>
    <property type="match status" value="1"/>
</dbReference>
<feature type="domain" description="MannoseP isomerase/GMP-like beta-helix" evidence="2">
    <location>
        <begin position="302"/>
        <end position="358"/>
    </location>
</feature>
<keyword evidence="3" id="KW-0413">Isomerase</keyword>
<dbReference type="GO" id="GO:0009298">
    <property type="term" value="P:GDP-mannose biosynthetic process"/>
    <property type="evidence" value="ECO:0007669"/>
    <property type="project" value="TreeGrafter"/>
</dbReference>
<dbReference type="PANTHER" id="PTHR46390">
    <property type="entry name" value="MANNOSE-1-PHOSPHATE GUANYLYLTRANSFERASE"/>
    <property type="match status" value="1"/>
</dbReference>
<organism evidence="3 4">
    <name type="scientific">Candidatus Curtissbacteria bacterium GW2011_GWA1_41_11</name>
    <dbReference type="NCBI Taxonomy" id="1618409"/>
    <lineage>
        <taxon>Bacteria</taxon>
        <taxon>Candidatus Curtissiibacteriota</taxon>
    </lineage>
</organism>
<dbReference type="AlphaFoldDB" id="A0A0G0UKR9"/>
<keyword evidence="3" id="KW-0548">Nucleotidyltransferase</keyword>
<proteinExistence type="predicted"/>
<dbReference type="Proteomes" id="UP000034854">
    <property type="component" value="Unassembled WGS sequence"/>
</dbReference>
<dbReference type="InterPro" id="IPR005835">
    <property type="entry name" value="NTP_transferase_dom"/>
</dbReference>
<evidence type="ECO:0000313" key="4">
    <source>
        <dbReference type="Proteomes" id="UP000034854"/>
    </source>
</evidence>
<name>A0A0G0UKR9_9BACT</name>
<evidence type="ECO:0000313" key="3">
    <source>
        <dbReference type="EMBL" id="KKR88106.1"/>
    </source>
</evidence>
<reference evidence="3 4" key="1">
    <citation type="journal article" date="2015" name="Nature">
        <title>rRNA introns, odd ribosomes, and small enigmatic genomes across a large radiation of phyla.</title>
        <authorList>
            <person name="Brown C.T."/>
            <person name="Hug L.A."/>
            <person name="Thomas B.C."/>
            <person name="Sharon I."/>
            <person name="Castelle C.J."/>
            <person name="Singh A."/>
            <person name="Wilkins M.J."/>
            <person name="Williams K.H."/>
            <person name="Banfield J.F."/>
        </authorList>
    </citation>
    <scope>NUCLEOTIDE SEQUENCE [LARGE SCALE GENOMIC DNA]</scope>
</reference>
<dbReference type="InterPro" id="IPR051161">
    <property type="entry name" value="Mannose-6P_isomerase_type2"/>
</dbReference>
<comment type="caution">
    <text evidence="3">The sequence shown here is derived from an EMBL/GenBank/DDBJ whole genome shotgun (WGS) entry which is preliminary data.</text>
</comment>